<comment type="subcellular location">
    <subcellularLocation>
        <location evidence="1">Membrane</location>
        <topology evidence="1">Multi-pass membrane protein</topology>
    </subcellularLocation>
</comment>
<dbReference type="AlphaFoldDB" id="A0A9Q8PIB4"/>
<accession>A0A9Q8PIB4</accession>
<evidence type="ECO:0000256" key="4">
    <source>
        <dbReference type="ARBA" id="ARBA00023136"/>
    </source>
</evidence>
<dbReference type="Pfam" id="PF07690">
    <property type="entry name" value="MFS_1"/>
    <property type="match status" value="1"/>
</dbReference>
<evidence type="ECO:0000313" key="9">
    <source>
        <dbReference type="Proteomes" id="UP000756132"/>
    </source>
</evidence>
<name>A0A9Q8PIB4_PASFU</name>
<dbReference type="FunFam" id="1.20.1250.20:FF:000286">
    <property type="entry name" value="MFS efflux transporter"/>
    <property type="match status" value="1"/>
</dbReference>
<dbReference type="InterPro" id="IPR051788">
    <property type="entry name" value="MFS_Transporter"/>
</dbReference>
<keyword evidence="9" id="KW-1185">Reference proteome</keyword>
<dbReference type="OrthoDB" id="413079at2759"/>
<evidence type="ECO:0000256" key="1">
    <source>
        <dbReference type="ARBA" id="ARBA00004141"/>
    </source>
</evidence>
<feature type="transmembrane region" description="Helical" evidence="6">
    <location>
        <begin position="264"/>
        <end position="285"/>
    </location>
</feature>
<dbReference type="Gene3D" id="1.20.1250.20">
    <property type="entry name" value="MFS general substrate transporter like domains"/>
    <property type="match status" value="1"/>
</dbReference>
<feature type="domain" description="Major facilitator superfamily (MFS) profile" evidence="7">
    <location>
        <begin position="52"/>
        <end position="441"/>
    </location>
</feature>
<feature type="transmembrane region" description="Helical" evidence="6">
    <location>
        <begin position="209"/>
        <end position="229"/>
    </location>
</feature>
<proteinExistence type="predicted"/>
<dbReference type="InterPro" id="IPR011701">
    <property type="entry name" value="MFS"/>
</dbReference>
<dbReference type="PANTHER" id="PTHR23514:SF16">
    <property type="entry name" value="TRANSPORTER, PUTATIVE (AFU_ORTHOLOGUE AFUA_2G17270)-RELATED"/>
    <property type="match status" value="1"/>
</dbReference>
<feature type="transmembrane region" description="Helical" evidence="6">
    <location>
        <begin position="88"/>
        <end position="108"/>
    </location>
</feature>
<dbReference type="KEGG" id="ffu:CLAFUR5_12219"/>
<dbReference type="SUPFAM" id="SSF103473">
    <property type="entry name" value="MFS general substrate transporter"/>
    <property type="match status" value="1"/>
</dbReference>
<keyword evidence="4 6" id="KW-0472">Membrane</keyword>
<organism evidence="8 9">
    <name type="scientific">Passalora fulva</name>
    <name type="common">Tomato leaf mold</name>
    <name type="synonym">Cladosporium fulvum</name>
    <dbReference type="NCBI Taxonomy" id="5499"/>
    <lineage>
        <taxon>Eukaryota</taxon>
        <taxon>Fungi</taxon>
        <taxon>Dikarya</taxon>
        <taxon>Ascomycota</taxon>
        <taxon>Pezizomycotina</taxon>
        <taxon>Dothideomycetes</taxon>
        <taxon>Dothideomycetidae</taxon>
        <taxon>Mycosphaerellales</taxon>
        <taxon>Mycosphaerellaceae</taxon>
        <taxon>Fulvia</taxon>
    </lineage>
</organism>
<reference evidence="8" key="1">
    <citation type="submission" date="2021-12" db="EMBL/GenBank/DDBJ databases">
        <authorList>
            <person name="Zaccaron A."/>
            <person name="Stergiopoulos I."/>
        </authorList>
    </citation>
    <scope>NUCLEOTIDE SEQUENCE</scope>
    <source>
        <strain evidence="8">Race5_Kim</strain>
    </source>
</reference>
<sequence>MPKHEGSMAAEPAGPPIELQPQDHVRSDDLEEGSAQHANTTSAIQPLVVRDVTALKPVSAILCFLNCGVNDGSLGALIPYILRHYTISTAWMAIPYGVAVVGWLLAAMVGGYIRISIGTGGIIVAGALLQLLAQLLRFWEPPFGLLSFTFFVVALGQALQEPQANTFVTSLKSTHRWLGVIHGCYAVGGLIGPLIASAIASNMQGQWAAFYYVPTGIGVVNLALCSYAFRDEVAIRRSHGPSANTRRSRTALVELKATIKQKNVWLLSIFSFLYLGAAITAGGWVVEFLVEVREGRLSQVGYIAAAFMGGTAADRFLLAEPAHRFGEKRMGIVCAVLSIVFQVIFWQVPNIVVNAVAVSFLGFLLGPFFATAVSVGSKVIPQELQQSGLAFMFLVAQAGGATFPAITGIISARNGVGTLQPVLVGLLAAMTVAWLVVPNPRGKSLL</sequence>
<dbReference type="GO" id="GO:0022857">
    <property type="term" value="F:transmembrane transporter activity"/>
    <property type="evidence" value="ECO:0007669"/>
    <property type="project" value="InterPro"/>
</dbReference>
<evidence type="ECO:0000259" key="7">
    <source>
        <dbReference type="PROSITE" id="PS50850"/>
    </source>
</evidence>
<gene>
    <name evidence="8" type="ORF">CLAFUR5_12219</name>
</gene>
<reference evidence="8" key="2">
    <citation type="journal article" date="2022" name="Microb. Genom.">
        <title>A chromosome-scale genome assembly of the tomato pathogen Cladosporium fulvum reveals a compartmentalized genome architecture and the presence of a dispensable chromosome.</title>
        <authorList>
            <person name="Zaccaron A.Z."/>
            <person name="Chen L.H."/>
            <person name="Samaras A."/>
            <person name="Stergiopoulos I."/>
        </authorList>
    </citation>
    <scope>NUCLEOTIDE SEQUENCE</scope>
    <source>
        <strain evidence="8">Race5_Kim</strain>
    </source>
</reference>
<evidence type="ECO:0000256" key="5">
    <source>
        <dbReference type="SAM" id="MobiDB-lite"/>
    </source>
</evidence>
<feature type="transmembrane region" description="Helical" evidence="6">
    <location>
        <begin position="355"/>
        <end position="376"/>
    </location>
</feature>
<keyword evidence="3 6" id="KW-1133">Transmembrane helix</keyword>
<dbReference type="GeneID" id="71992097"/>
<keyword evidence="2 6" id="KW-0812">Transmembrane</keyword>
<feature type="transmembrane region" description="Helical" evidence="6">
    <location>
        <begin position="330"/>
        <end position="349"/>
    </location>
</feature>
<feature type="transmembrane region" description="Helical" evidence="6">
    <location>
        <begin position="115"/>
        <end position="136"/>
    </location>
</feature>
<protein>
    <submittedName>
        <fullName evidence="8">Bypass of stop codon protein 6</fullName>
    </submittedName>
</protein>
<evidence type="ECO:0000313" key="8">
    <source>
        <dbReference type="EMBL" id="UJO22993.1"/>
    </source>
</evidence>
<dbReference type="GO" id="GO:0016020">
    <property type="term" value="C:membrane"/>
    <property type="evidence" value="ECO:0007669"/>
    <property type="project" value="UniProtKB-SubCell"/>
</dbReference>
<dbReference type="PANTHER" id="PTHR23514">
    <property type="entry name" value="BYPASS OF STOP CODON PROTEIN 6"/>
    <property type="match status" value="1"/>
</dbReference>
<dbReference type="RefSeq" id="XP_047767359.1">
    <property type="nucleotide sequence ID" value="XM_047911367.1"/>
</dbReference>
<dbReference type="InterPro" id="IPR020846">
    <property type="entry name" value="MFS_dom"/>
</dbReference>
<feature type="transmembrane region" description="Helical" evidence="6">
    <location>
        <begin position="418"/>
        <end position="437"/>
    </location>
</feature>
<dbReference type="InterPro" id="IPR036259">
    <property type="entry name" value="MFS_trans_sf"/>
</dbReference>
<feature type="transmembrane region" description="Helical" evidence="6">
    <location>
        <begin position="142"/>
        <end position="159"/>
    </location>
</feature>
<evidence type="ECO:0000256" key="3">
    <source>
        <dbReference type="ARBA" id="ARBA00022989"/>
    </source>
</evidence>
<feature type="region of interest" description="Disordered" evidence="5">
    <location>
        <begin position="1"/>
        <end position="21"/>
    </location>
</feature>
<evidence type="ECO:0000256" key="6">
    <source>
        <dbReference type="SAM" id="Phobius"/>
    </source>
</evidence>
<feature type="transmembrane region" description="Helical" evidence="6">
    <location>
        <begin position="180"/>
        <end position="203"/>
    </location>
</feature>
<dbReference type="EMBL" id="CP090172">
    <property type="protein sequence ID" value="UJO22993.1"/>
    <property type="molecule type" value="Genomic_DNA"/>
</dbReference>
<dbReference type="PROSITE" id="PS50850">
    <property type="entry name" value="MFS"/>
    <property type="match status" value="1"/>
</dbReference>
<evidence type="ECO:0000256" key="2">
    <source>
        <dbReference type="ARBA" id="ARBA00022692"/>
    </source>
</evidence>
<dbReference type="Proteomes" id="UP000756132">
    <property type="component" value="Chromosome 10"/>
</dbReference>
<feature type="transmembrane region" description="Helical" evidence="6">
    <location>
        <begin position="388"/>
        <end position="412"/>
    </location>
</feature>